<proteinExistence type="predicted"/>
<name>A0A975Q2J2_9SPHN</name>
<dbReference type="RefSeq" id="WP_212609855.1">
    <property type="nucleotide sequence ID" value="NZ_CP073910.1"/>
</dbReference>
<organism evidence="3 4">
    <name type="scientific">Sphingobium phenoxybenzoativorans</name>
    <dbReference type="NCBI Taxonomy" id="1592790"/>
    <lineage>
        <taxon>Bacteria</taxon>
        <taxon>Pseudomonadati</taxon>
        <taxon>Pseudomonadota</taxon>
        <taxon>Alphaproteobacteria</taxon>
        <taxon>Sphingomonadales</taxon>
        <taxon>Sphingomonadaceae</taxon>
        <taxon>Sphingobium</taxon>
    </lineage>
</organism>
<evidence type="ECO:0000259" key="2">
    <source>
        <dbReference type="PROSITE" id="PS51208"/>
    </source>
</evidence>
<evidence type="ECO:0000313" key="3">
    <source>
        <dbReference type="EMBL" id="QUT06493.1"/>
    </source>
</evidence>
<dbReference type="Pfam" id="PF03797">
    <property type="entry name" value="Autotransporter"/>
    <property type="match status" value="1"/>
</dbReference>
<dbReference type="SMART" id="SM00869">
    <property type="entry name" value="Autotransporter"/>
    <property type="match status" value="1"/>
</dbReference>
<gene>
    <name evidence="3" type="ORF">KFK14_03230</name>
</gene>
<dbReference type="InterPro" id="IPR036709">
    <property type="entry name" value="Autotransporte_beta_dom_sf"/>
</dbReference>
<keyword evidence="4" id="KW-1185">Reference proteome</keyword>
<dbReference type="PROSITE" id="PS51208">
    <property type="entry name" value="AUTOTRANSPORTER"/>
    <property type="match status" value="1"/>
</dbReference>
<reference evidence="3" key="1">
    <citation type="submission" date="2021-04" db="EMBL/GenBank/DDBJ databases">
        <title>Isolation of p-tert-butylphenol degrading bacteria Sphingobium phenoxybenzoativorans Tas13 from active sludge.</title>
        <authorList>
            <person name="Li Y."/>
        </authorList>
    </citation>
    <scope>NUCLEOTIDE SEQUENCE</scope>
    <source>
        <strain evidence="3">Tas13</strain>
    </source>
</reference>
<evidence type="ECO:0000256" key="1">
    <source>
        <dbReference type="SAM" id="SignalP"/>
    </source>
</evidence>
<protein>
    <submittedName>
        <fullName evidence="3">Autotransporter domain-containing protein</fullName>
    </submittedName>
</protein>
<dbReference type="AlphaFoldDB" id="A0A975Q2J2"/>
<sequence length="1181" mass="118932">MMNRNKVRLSTGIMSGAVVFALAHPSIAEAACATDPNTVTCTAAGNTASSVNTAVGSITPPNVSLVLSAGSTVVDDGPGAIIVGPAYTGAVTFTNGGIVGTNVNPVDFRYTGDTATATNSFTGINSTGAEIFGDVLVDSVGGATSFQNAGTVSGRIDLSGQGAVSAAIDGIVTRDVDLRSALGDSSVTLTGEAREGVSAISRGTNGSVSTYTITGGTASIVIQSSAAMTAAQTPAVVSGDIYAMGRAGSSVSISAGSRVLTDPGLGGTIGLDGLSADMYDITQSATSDPSGTGSATSNYFARAVGGPSTFTNAGIVGGASATLTGGYYDAPVEVYVDSATQSTATNSGTIYGDVAVYALGGTYSRVIQSTGTNNPPTQVDQTTEVYVKTAAPASFVNSGLVGGNATMTATQGTATNSGVIRGGVYLGSSAQHYTAVDNVITALGATPLVQTYSFAQNGFVGGADGGNAILVRGAIEGSSYGVDSALIPNGGPLISNTIVATLNLNAGSVTVGNVSAEHDAATGARYTQTTLNLNGNGYLGLSNADSARRQESAAALAPFAATDPLLNTTDVASTLSGASFLTAGSRILGVDTVAKTGTGTFVINGAAFVPGGTPTWTMDVGNFAINQGAVQLDVNGGSNLFGIRGNVSNGATLVVGRLQSANANGIATVDGISAYVRGNFAQSASGTLVMGVTPVVQTSGTSGGVALAQVVPAITPGIVYSSPSFITVDGNLSLAGTVNVVTGSNGRFIAGTRADLFDVSGTVGVTADAIANGVNSPFLDLIFRERAGAPGRTIVSVEVQRQSYATDAADLNVVAVGHALDAILPTVFARLEDPAFTGNPANAAAVSNLQDMADVLNALDAQLDEDQIAEAMQELASGEFYGSIAAIRTTDPFGDFTRYLPRAMGKGGLNIWLSPNGNFVRYGRNVPYGASATRTQNYGGSVGLGTTTAGGVSLGLGFGYGDIDINARRTPERADANTYMVGGFAQGPVGAMNMGLQVVYGWSDWTVSRPMPLLGRTGQAKFDSTELRILGEISHVFDLGGMDIAPFLRGDVRHYSFDGFTETGAGGIGLIVEKRSHTYFSPEVGARLVGNMESSGATLHPEASVSYTLHGGVGGSRDMAFIADPTTIFRLQGSDPDAFWTFGAGLAAEIGNKTAAFARGFYSTGGGQQGAAFNVGIRVGF</sequence>
<accession>A0A975Q2J2</accession>
<keyword evidence="1" id="KW-0732">Signal</keyword>
<evidence type="ECO:0000313" key="4">
    <source>
        <dbReference type="Proteomes" id="UP000681425"/>
    </source>
</evidence>
<feature type="signal peptide" evidence="1">
    <location>
        <begin position="1"/>
        <end position="30"/>
    </location>
</feature>
<dbReference type="InterPro" id="IPR005546">
    <property type="entry name" value="Autotransporte_beta"/>
</dbReference>
<dbReference type="Proteomes" id="UP000681425">
    <property type="component" value="Chromosome"/>
</dbReference>
<feature type="domain" description="Autotransporter" evidence="2">
    <location>
        <begin position="904"/>
        <end position="1181"/>
    </location>
</feature>
<dbReference type="SUPFAM" id="SSF103515">
    <property type="entry name" value="Autotransporter"/>
    <property type="match status" value="1"/>
</dbReference>
<dbReference type="KEGG" id="spph:KFK14_03230"/>
<dbReference type="Gene3D" id="2.40.128.130">
    <property type="entry name" value="Autotransporter beta-domain"/>
    <property type="match status" value="1"/>
</dbReference>
<feature type="chain" id="PRO_5038053227" evidence="1">
    <location>
        <begin position="31"/>
        <end position="1181"/>
    </location>
</feature>
<dbReference type="EMBL" id="CP073910">
    <property type="protein sequence ID" value="QUT06493.1"/>
    <property type="molecule type" value="Genomic_DNA"/>
</dbReference>